<organism evidence="1 3">
    <name type="scientific">Budvicia aquatica</name>
    <dbReference type="NCBI Taxonomy" id="82979"/>
    <lineage>
        <taxon>Bacteria</taxon>
        <taxon>Pseudomonadati</taxon>
        <taxon>Pseudomonadota</taxon>
        <taxon>Gammaproteobacteria</taxon>
        <taxon>Enterobacterales</taxon>
        <taxon>Budviciaceae</taxon>
        <taxon>Budvicia</taxon>
    </lineage>
</organism>
<evidence type="ECO:0000313" key="3">
    <source>
        <dbReference type="Proteomes" id="UP000224974"/>
    </source>
</evidence>
<dbReference type="AlphaFoldDB" id="A0A2C6DNV1"/>
<reference evidence="2 4" key="3">
    <citation type="submission" date="2019-03" db="EMBL/GenBank/DDBJ databases">
        <authorList>
            <consortium name="Pathogen Informatics"/>
        </authorList>
    </citation>
    <scope>NUCLEOTIDE SEQUENCE [LARGE SCALE GENOMIC DNA]</scope>
    <source>
        <strain evidence="2 4">NCTC12282</strain>
    </source>
</reference>
<sequence>MSTSISTITLIISMAAISGLAVSEIANKRIILNFKQLSLNLPPVQTTNKQLNDLSTLQRENKTTGM</sequence>
<reference evidence="3" key="2">
    <citation type="submission" date="2017-09" db="EMBL/GenBank/DDBJ databases">
        <title>FDA dAtabase for Regulatory Grade micrObial Sequences (FDA-ARGOS): Supporting development and validation of Infectious Disease Dx tests.</title>
        <authorList>
            <person name="Minogue T."/>
            <person name="Wolcott M."/>
            <person name="Wasieloski L."/>
            <person name="Aguilar W."/>
            <person name="Moore D."/>
            <person name="Tallon L."/>
            <person name="Sadzewicz L."/>
            <person name="Ott S."/>
            <person name="Zhao X."/>
            <person name="Nagaraj S."/>
            <person name="Vavikolanu K."/>
            <person name="Aluvathingal J."/>
            <person name="Nadendla S."/>
            <person name="Sichtig H."/>
        </authorList>
    </citation>
    <scope>NUCLEOTIDE SEQUENCE [LARGE SCALE GENOMIC DNA]</scope>
    <source>
        <strain evidence="3">FDAARGOS_387</strain>
    </source>
</reference>
<reference evidence="1" key="1">
    <citation type="submission" date="2017-09" db="EMBL/GenBank/DDBJ databases">
        <title>FDA dAtabase for Regulatory Grade micrObial Sequences (FDA-ARGOS): Supporting development and validation of Infectious Disease Dx tests.</title>
        <authorList>
            <person name="Minogue T."/>
            <person name="Wolcott M."/>
            <person name="Wasieloski L."/>
            <person name="Aguilar W."/>
            <person name="Moore D."/>
            <person name="Tallon L.J."/>
            <person name="Sadzewicz L."/>
            <person name="Ott S."/>
            <person name="Zhao X."/>
            <person name="Nagaraj S."/>
            <person name="Vavikolanu K."/>
            <person name="Aluvathingal J."/>
            <person name="Nadendla S."/>
            <person name="Sichtig H."/>
        </authorList>
    </citation>
    <scope>NUCLEOTIDE SEQUENCE</scope>
    <source>
        <strain evidence="1">FDAARGOS_387</strain>
    </source>
</reference>
<accession>A0A2C6DNV1</accession>
<evidence type="ECO:0000313" key="4">
    <source>
        <dbReference type="Proteomes" id="UP000373449"/>
    </source>
</evidence>
<dbReference type="EMBL" id="PDDX01000001">
    <property type="protein sequence ID" value="PHI30373.1"/>
    <property type="molecule type" value="Genomic_DNA"/>
</dbReference>
<dbReference type="EMBL" id="CAADJA010000002">
    <property type="protein sequence ID" value="VFS49497.1"/>
    <property type="molecule type" value="Genomic_DNA"/>
</dbReference>
<proteinExistence type="predicted"/>
<dbReference type="Proteomes" id="UP000373449">
    <property type="component" value="Unassembled WGS sequence"/>
</dbReference>
<gene>
    <name evidence="1" type="ORF">CRN84_14025</name>
    <name evidence="2" type="ORF">NCTC12282_03975</name>
</gene>
<evidence type="ECO:0000313" key="1">
    <source>
        <dbReference type="EMBL" id="PHI30373.1"/>
    </source>
</evidence>
<protein>
    <submittedName>
        <fullName evidence="1">Uncharacterized protein</fullName>
    </submittedName>
</protein>
<evidence type="ECO:0000313" key="2">
    <source>
        <dbReference type="EMBL" id="VFS49497.1"/>
    </source>
</evidence>
<dbReference type="Proteomes" id="UP000224974">
    <property type="component" value="Unassembled WGS sequence"/>
</dbReference>
<name>A0A2C6DNV1_9GAMM</name>
<keyword evidence="3" id="KW-1185">Reference proteome</keyword>
<dbReference type="RefSeq" id="WP_029093619.1">
    <property type="nucleotide sequence ID" value="NZ_CAADJA010000002.1"/>
</dbReference>